<dbReference type="Proteomes" id="UP000229385">
    <property type="component" value="Unassembled WGS sequence"/>
</dbReference>
<dbReference type="GO" id="GO:0005524">
    <property type="term" value="F:ATP binding"/>
    <property type="evidence" value="ECO:0007669"/>
    <property type="project" value="UniProtKB-UniRule"/>
</dbReference>
<dbReference type="InterPro" id="IPR056411">
    <property type="entry name" value="CysS_C"/>
</dbReference>
<reference evidence="17" key="1">
    <citation type="submission" date="2017-09" db="EMBL/GenBank/DDBJ databases">
        <title>Depth-based differentiation of microbial function through sediment-hosted aquifers and enrichment of novel symbionts in the deep terrestrial subsurface.</title>
        <authorList>
            <person name="Probst A.J."/>
            <person name="Ladd B."/>
            <person name="Jarett J.K."/>
            <person name="Geller-Mcgrath D.E."/>
            <person name="Sieber C.M.K."/>
            <person name="Emerson J.B."/>
            <person name="Anantharaman K."/>
            <person name="Thomas B.C."/>
            <person name="Malmstrom R."/>
            <person name="Stieglmeier M."/>
            <person name="Klingl A."/>
            <person name="Woyke T."/>
            <person name="Ryan C.M."/>
            <person name="Banfield J.F."/>
        </authorList>
    </citation>
    <scope>NUCLEOTIDE SEQUENCE [LARGE SCALE GENOMIC DNA]</scope>
</reference>
<dbReference type="HAMAP" id="MF_00041">
    <property type="entry name" value="Cys_tRNA_synth"/>
    <property type="match status" value="1"/>
</dbReference>
<gene>
    <name evidence="12" type="primary">cysS</name>
    <name evidence="16" type="ORF">CO174_04375</name>
</gene>
<evidence type="ECO:0000256" key="11">
    <source>
        <dbReference type="ARBA" id="ARBA00023146"/>
    </source>
</evidence>
<keyword evidence="11 12" id="KW-0030">Aminoacyl-tRNA synthetase</keyword>
<dbReference type="GO" id="GO:0005829">
    <property type="term" value="C:cytosol"/>
    <property type="evidence" value="ECO:0007669"/>
    <property type="project" value="TreeGrafter"/>
</dbReference>
<evidence type="ECO:0000259" key="13">
    <source>
        <dbReference type="Pfam" id="PF01406"/>
    </source>
</evidence>
<comment type="similarity">
    <text evidence="2 12">Belongs to the class-I aminoacyl-tRNA synthetase family.</text>
</comment>
<evidence type="ECO:0000256" key="6">
    <source>
        <dbReference type="ARBA" id="ARBA00022723"/>
    </source>
</evidence>
<evidence type="ECO:0000256" key="4">
    <source>
        <dbReference type="ARBA" id="ARBA00022490"/>
    </source>
</evidence>
<evidence type="ECO:0000256" key="8">
    <source>
        <dbReference type="ARBA" id="ARBA00022833"/>
    </source>
</evidence>
<accession>A0A2M7XBI9</accession>
<comment type="subcellular location">
    <subcellularLocation>
        <location evidence="1 12">Cytoplasm</location>
    </subcellularLocation>
</comment>
<dbReference type="EC" id="6.1.1.16" evidence="12"/>
<feature type="binding site" evidence="12">
    <location>
        <position position="220"/>
    </location>
    <ligand>
        <name>Zn(2+)</name>
        <dbReference type="ChEBI" id="CHEBI:29105"/>
    </ligand>
</feature>
<feature type="binding site" evidence="12">
    <location>
        <position position="28"/>
    </location>
    <ligand>
        <name>Zn(2+)</name>
        <dbReference type="ChEBI" id="CHEBI:29105"/>
    </ligand>
</feature>
<evidence type="ECO:0000256" key="12">
    <source>
        <dbReference type="HAMAP-Rule" id="MF_00041"/>
    </source>
</evidence>
<evidence type="ECO:0000256" key="2">
    <source>
        <dbReference type="ARBA" id="ARBA00005594"/>
    </source>
</evidence>
<dbReference type="AlphaFoldDB" id="A0A2M7XBI9"/>
<feature type="domain" description="Cysteinyl-tRNA synthetase class Ia DALR" evidence="14">
    <location>
        <begin position="352"/>
        <end position="373"/>
    </location>
</feature>
<keyword evidence="6 12" id="KW-0479">Metal-binding</keyword>
<comment type="caution">
    <text evidence="16">The sequence shown here is derived from an EMBL/GenBank/DDBJ whole genome shotgun (WGS) entry which is preliminary data.</text>
</comment>
<dbReference type="Gene3D" id="3.40.50.620">
    <property type="entry name" value="HUPs"/>
    <property type="match status" value="1"/>
</dbReference>
<dbReference type="InterPro" id="IPR015273">
    <property type="entry name" value="Cys-tRNA-synt_Ia_DALR"/>
</dbReference>
<dbReference type="GO" id="GO:0004817">
    <property type="term" value="F:cysteine-tRNA ligase activity"/>
    <property type="evidence" value="ECO:0007669"/>
    <property type="project" value="UniProtKB-UniRule"/>
</dbReference>
<feature type="binding site" evidence="12">
    <location>
        <position position="280"/>
    </location>
    <ligand>
        <name>ATP</name>
        <dbReference type="ChEBI" id="CHEBI:30616"/>
    </ligand>
</feature>
<comment type="catalytic activity">
    <reaction evidence="12">
        <text>tRNA(Cys) + L-cysteine + ATP = L-cysteinyl-tRNA(Cys) + AMP + diphosphate</text>
        <dbReference type="Rhea" id="RHEA:17773"/>
        <dbReference type="Rhea" id="RHEA-COMP:9661"/>
        <dbReference type="Rhea" id="RHEA-COMP:9679"/>
        <dbReference type="ChEBI" id="CHEBI:30616"/>
        <dbReference type="ChEBI" id="CHEBI:33019"/>
        <dbReference type="ChEBI" id="CHEBI:35235"/>
        <dbReference type="ChEBI" id="CHEBI:78442"/>
        <dbReference type="ChEBI" id="CHEBI:78517"/>
        <dbReference type="ChEBI" id="CHEBI:456215"/>
        <dbReference type="EC" id="6.1.1.16"/>
    </reaction>
</comment>
<dbReference type="PRINTS" id="PR00983">
    <property type="entry name" value="TRNASYNTHCYS"/>
</dbReference>
<keyword evidence="4 12" id="KW-0963">Cytoplasm</keyword>
<keyword evidence="7 12" id="KW-0547">Nucleotide-binding</keyword>
<dbReference type="InterPro" id="IPR032678">
    <property type="entry name" value="tRNA-synt_1_cat_dom"/>
</dbReference>
<feature type="short sequence motif" description="'HIGH' region" evidence="12">
    <location>
        <begin position="30"/>
        <end position="40"/>
    </location>
</feature>
<feature type="domain" description="tRNA synthetases class I catalytic" evidence="13">
    <location>
        <begin position="15"/>
        <end position="325"/>
    </location>
</feature>
<sequence length="456" mass="51932">MIKLYNTLTREKETFSPIYEGKVGIYACGPTVYWFAHIGNMRTYLFVDVLRRVLEFNGLEVKLIMNITDVGHLTDDASEGEDKMIVAMQREGKTAYKIAEFYTEAFMEDFKRLNIKPANVYPRATDHIPEQIEMIKHLEENGYVYQTSDGVYFDTSMLDSYGRLSGQSADEKKAGARVDMGEKKNVTDFALWKFSQTNSHREMEWNSPWGTGFPGWHLECSAMSMKYLDVPFDIHTGGIDHIPVHHENELAQTEGAEGVLQANVWIHADFLTVDGGKMSKSLGNLYTIEQLIEKGYDPLVYRYLVLGAHYRTKLNFTFEALDGAQNALKKLRATVRSWDQPGEVNDEYEQRFLKVINDDLNTPQALAVLWELVDSNVPPSEKAATVLRFDQVLGLGLGDFIGNPLKVSDEVEVLIQERATARAQKDWELSDQLRDQIHARGYLVEDTAEGQQLTER</sequence>
<dbReference type="SUPFAM" id="SSF47323">
    <property type="entry name" value="Anticodon-binding domain of a subclass of class I aminoacyl-tRNA synthetases"/>
    <property type="match status" value="1"/>
</dbReference>
<dbReference type="EMBL" id="PFWU01000046">
    <property type="protein sequence ID" value="PJA45234.1"/>
    <property type="molecule type" value="Genomic_DNA"/>
</dbReference>
<comment type="cofactor">
    <cofactor evidence="12">
        <name>Zn(2+)</name>
        <dbReference type="ChEBI" id="CHEBI:29105"/>
    </cofactor>
    <text evidence="12">Binds 1 zinc ion per subunit.</text>
</comment>
<comment type="subunit">
    <text evidence="3 12">Monomer.</text>
</comment>
<dbReference type="InterPro" id="IPR009080">
    <property type="entry name" value="tRNAsynth_Ia_anticodon-bd"/>
</dbReference>
<evidence type="ECO:0000259" key="15">
    <source>
        <dbReference type="Pfam" id="PF23493"/>
    </source>
</evidence>
<keyword evidence="5 12" id="KW-0436">Ligase</keyword>
<proteinExistence type="inferred from homology"/>
<dbReference type="SUPFAM" id="SSF52374">
    <property type="entry name" value="Nucleotidylyl transferase"/>
    <property type="match status" value="1"/>
</dbReference>
<evidence type="ECO:0000259" key="14">
    <source>
        <dbReference type="Pfam" id="PF09190"/>
    </source>
</evidence>
<dbReference type="InterPro" id="IPR014729">
    <property type="entry name" value="Rossmann-like_a/b/a_fold"/>
</dbReference>
<feature type="binding site" evidence="12">
    <location>
        <position position="245"/>
    </location>
    <ligand>
        <name>Zn(2+)</name>
        <dbReference type="ChEBI" id="CHEBI:29105"/>
    </ligand>
</feature>
<dbReference type="InterPro" id="IPR015803">
    <property type="entry name" value="Cys-tRNA-ligase"/>
</dbReference>
<evidence type="ECO:0000313" key="16">
    <source>
        <dbReference type="EMBL" id="PJA45234.1"/>
    </source>
</evidence>
<protein>
    <recommendedName>
        <fullName evidence="12">Cysteine--tRNA ligase</fullName>
        <ecNumber evidence="12">6.1.1.16</ecNumber>
    </recommendedName>
    <alternativeName>
        <fullName evidence="12">Cysteinyl-tRNA synthetase</fullName>
        <shortName evidence="12">CysRS</shortName>
    </alternativeName>
</protein>
<feature type="binding site" evidence="12">
    <location>
        <position position="249"/>
    </location>
    <ligand>
        <name>Zn(2+)</name>
        <dbReference type="ChEBI" id="CHEBI:29105"/>
    </ligand>
</feature>
<dbReference type="NCBIfam" id="TIGR00435">
    <property type="entry name" value="cysS"/>
    <property type="match status" value="1"/>
</dbReference>
<dbReference type="Pfam" id="PF01406">
    <property type="entry name" value="tRNA-synt_1e"/>
    <property type="match status" value="1"/>
</dbReference>
<dbReference type="GO" id="GO:0008270">
    <property type="term" value="F:zinc ion binding"/>
    <property type="evidence" value="ECO:0007669"/>
    <property type="project" value="UniProtKB-UniRule"/>
</dbReference>
<feature type="short sequence motif" description="'KMSKS' region" evidence="12">
    <location>
        <begin position="277"/>
        <end position="281"/>
    </location>
</feature>
<evidence type="ECO:0000256" key="10">
    <source>
        <dbReference type="ARBA" id="ARBA00022917"/>
    </source>
</evidence>
<organism evidence="16 17">
    <name type="scientific">Candidatus Uhrbacteria bacterium CG_4_9_14_3_um_filter_50_9</name>
    <dbReference type="NCBI Taxonomy" id="1975035"/>
    <lineage>
        <taxon>Bacteria</taxon>
        <taxon>Candidatus Uhriibacteriota</taxon>
    </lineage>
</organism>
<keyword evidence="8 12" id="KW-0862">Zinc</keyword>
<dbReference type="Gene3D" id="1.20.120.640">
    <property type="entry name" value="Anticodon-binding domain of a subclass of class I aminoacyl-tRNA synthetases"/>
    <property type="match status" value="1"/>
</dbReference>
<dbReference type="PANTHER" id="PTHR10890">
    <property type="entry name" value="CYSTEINYL-TRNA SYNTHETASE"/>
    <property type="match status" value="1"/>
</dbReference>
<evidence type="ECO:0000256" key="9">
    <source>
        <dbReference type="ARBA" id="ARBA00022840"/>
    </source>
</evidence>
<evidence type="ECO:0000256" key="7">
    <source>
        <dbReference type="ARBA" id="ARBA00022741"/>
    </source>
</evidence>
<evidence type="ECO:0000256" key="1">
    <source>
        <dbReference type="ARBA" id="ARBA00004496"/>
    </source>
</evidence>
<dbReference type="CDD" id="cd00672">
    <property type="entry name" value="CysRS_core"/>
    <property type="match status" value="1"/>
</dbReference>
<evidence type="ECO:0000256" key="3">
    <source>
        <dbReference type="ARBA" id="ARBA00011245"/>
    </source>
</evidence>
<name>A0A2M7XBI9_9BACT</name>
<evidence type="ECO:0000313" key="17">
    <source>
        <dbReference type="Proteomes" id="UP000229385"/>
    </source>
</evidence>
<dbReference type="GO" id="GO:0006423">
    <property type="term" value="P:cysteinyl-tRNA aminoacylation"/>
    <property type="evidence" value="ECO:0007669"/>
    <property type="project" value="UniProtKB-UniRule"/>
</dbReference>
<keyword evidence="9 12" id="KW-0067">ATP-binding</keyword>
<dbReference type="InterPro" id="IPR024909">
    <property type="entry name" value="Cys-tRNA/MSH_ligase"/>
</dbReference>
<dbReference type="Pfam" id="PF09190">
    <property type="entry name" value="DALR_2"/>
    <property type="match status" value="1"/>
</dbReference>
<dbReference type="Pfam" id="PF23493">
    <property type="entry name" value="CysS_C"/>
    <property type="match status" value="1"/>
</dbReference>
<keyword evidence="10 12" id="KW-0648">Protein biosynthesis</keyword>
<dbReference type="PANTHER" id="PTHR10890:SF3">
    <property type="entry name" value="CYSTEINE--TRNA LIGASE, CYTOPLASMIC"/>
    <property type="match status" value="1"/>
</dbReference>
<feature type="domain" description="Cysteinyl-tRNA ligase anticodon binding" evidence="15">
    <location>
        <begin position="407"/>
        <end position="452"/>
    </location>
</feature>
<evidence type="ECO:0000256" key="5">
    <source>
        <dbReference type="ARBA" id="ARBA00022598"/>
    </source>
</evidence>